<dbReference type="EMBL" id="CP032614">
    <property type="protein sequence ID" value="AYF85496.1"/>
    <property type="molecule type" value="Genomic_DNA"/>
</dbReference>
<dbReference type="AlphaFoldDB" id="A0A9W3VHP8"/>
<dbReference type="SMART" id="SM00382">
    <property type="entry name" value="AAA"/>
    <property type="match status" value="1"/>
</dbReference>
<dbReference type="Proteomes" id="UP000269847">
    <property type="component" value="Plasmid p.1"/>
</dbReference>
<name>A0A9W3VHP8_BACTU</name>
<dbReference type="InterPro" id="IPR003439">
    <property type="entry name" value="ABC_transporter-like_ATP-bd"/>
</dbReference>
<dbReference type="GO" id="GO:0005524">
    <property type="term" value="F:ATP binding"/>
    <property type="evidence" value="ECO:0007669"/>
    <property type="project" value="UniProtKB-KW"/>
</dbReference>
<keyword evidence="1" id="KW-0614">Plasmid</keyword>
<dbReference type="PANTHER" id="PTHR42939:SF1">
    <property type="entry name" value="ABC TRANSPORTER ATP-BINDING PROTEIN ALBC-RELATED"/>
    <property type="match status" value="1"/>
</dbReference>
<proteinExistence type="predicted"/>
<protein>
    <submittedName>
        <fullName evidence="1">ABC transporter ATP-binding protein</fullName>
    </submittedName>
</protein>
<dbReference type="SUPFAM" id="SSF52540">
    <property type="entry name" value="P-loop containing nucleoside triphosphate hydrolases"/>
    <property type="match status" value="1"/>
</dbReference>
<dbReference type="PROSITE" id="PS50893">
    <property type="entry name" value="ABC_TRANSPORTER_2"/>
    <property type="match status" value="1"/>
</dbReference>
<dbReference type="Gene3D" id="3.40.50.300">
    <property type="entry name" value="P-loop containing nucleotide triphosphate hydrolases"/>
    <property type="match status" value="1"/>
</dbReference>
<geneLocation type="plasmid" evidence="1 2">
    <name>p.1</name>
</geneLocation>
<dbReference type="GO" id="GO:0016887">
    <property type="term" value="F:ATP hydrolysis activity"/>
    <property type="evidence" value="ECO:0007669"/>
    <property type="project" value="InterPro"/>
</dbReference>
<dbReference type="InterPro" id="IPR051782">
    <property type="entry name" value="ABC_Transporter_VariousFunc"/>
</dbReference>
<evidence type="ECO:0000313" key="2">
    <source>
        <dbReference type="Proteomes" id="UP000269847"/>
    </source>
</evidence>
<evidence type="ECO:0000313" key="1">
    <source>
        <dbReference type="EMBL" id="AYF85496.1"/>
    </source>
</evidence>
<dbReference type="Pfam" id="PF00005">
    <property type="entry name" value="ABC_tran"/>
    <property type="match status" value="1"/>
</dbReference>
<keyword evidence="1" id="KW-0067">ATP-binding</keyword>
<organism evidence="1 2">
    <name type="scientific">Bacillus thuringiensis</name>
    <dbReference type="NCBI Taxonomy" id="1428"/>
    <lineage>
        <taxon>Bacteria</taxon>
        <taxon>Bacillati</taxon>
        <taxon>Bacillota</taxon>
        <taxon>Bacilli</taxon>
        <taxon>Bacillales</taxon>
        <taxon>Bacillaceae</taxon>
        <taxon>Bacillus</taxon>
        <taxon>Bacillus cereus group</taxon>
    </lineage>
</organism>
<gene>
    <name evidence="1" type="ORF">D7J84_31660</name>
</gene>
<dbReference type="PROSITE" id="PS00211">
    <property type="entry name" value="ABC_TRANSPORTER_1"/>
    <property type="match status" value="1"/>
</dbReference>
<reference evidence="1 2" key="1">
    <citation type="submission" date="2018-09" db="EMBL/GenBank/DDBJ databases">
        <title>Complete genome of Bacillus thuringiensis strain QZL38.</title>
        <authorList>
            <person name="Song F."/>
        </authorList>
    </citation>
    <scope>NUCLEOTIDE SEQUENCE [LARGE SCALE GENOMIC DNA]</scope>
    <source>
        <strain evidence="1 2">QZL38</strain>
        <plasmid evidence="1 2">p.1</plasmid>
    </source>
</reference>
<dbReference type="PANTHER" id="PTHR42939">
    <property type="entry name" value="ABC TRANSPORTER ATP-BINDING PROTEIN ALBC-RELATED"/>
    <property type="match status" value="1"/>
</dbReference>
<dbReference type="RefSeq" id="WP_061885005.1">
    <property type="nucleotide sequence ID" value="NZ_CP014283.1"/>
</dbReference>
<dbReference type="InterPro" id="IPR017871">
    <property type="entry name" value="ABC_transporter-like_CS"/>
</dbReference>
<dbReference type="InterPro" id="IPR003593">
    <property type="entry name" value="AAA+_ATPase"/>
</dbReference>
<dbReference type="InterPro" id="IPR027417">
    <property type="entry name" value="P-loop_NTPase"/>
</dbReference>
<keyword evidence="1" id="KW-0547">Nucleotide-binding</keyword>
<accession>A0A9W3VHP8</accession>
<sequence length="287" mass="32627">MGKLVELKNISKVYTNKNVLRDISLTIDEGEIIAILGGNGTGKSTILRIIAGLECPSSGKVIYPKKSIRVGYVPERFSKLLRFTPSEYLNYVGKIDGLSKEYLTKRIPYLLNRFQLKALNDQWIMNLSKGNIQKVGIIQAILQNPELLILDEPISGLDLHAQQELLTVLKELKEQGTTILLTYHESNIFESLVEKTYDLNNGLISKVNSVKIEQEKIKLLEVKQIDDSHVKQWHEVISMEKKDNNLLLYVHLKNSDVILSRVLQLKGSIDSVSTIDFDRKINNERDV</sequence>